<comment type="caution">
    <text evidence="2">The sequence shown here is derived from an EMBL/GenBank/DDBJ whole genome shotgun (WGS) entry which is preliminary data.</text>
</comment>
<feature type="domain" description="FBD" evidence="1">
    <location>
        <begin position="29"/>
        <end position="64"/>
    </location>
</feature>
<name>A0A1R3HQA8_COCAP</name>
<protein>
    <submittedName>
        <fullName evidence="2">F-box/LRR-repeat protein</fullName>
    </submittedName>
</protein>
<feature type="non-terminal residue" evidence="2">
    <location>
        <position position="105"/>
    </location>
</feature>
<sequence>MALAGSQLFIDQIKAREKVPKVNEYPNHQHLKEVEIIGYGGGLYDTKLVIYLLESAVALDKIVINPRSPAVLAWPFMFKDGKKERRARKVALQLKKERPIRAEFV</sequence>
<proteinExistence type="predicted"/>
<dbReference type="Pfam" id="PF08387">
    <property type="entry name" value="FBD"/>
    <property type="match status" value="1"/>
</dbReference>
<evidence type="ECO:0000313" key="3">
    <source>
        <dbReference type="Proteomes" id="UP000188268"/>
    </source>
</evidence>
<dbReference type="AlphaFoldDB" id="A0A1R3HQA8"/>
<accession>A0A1R3HQA8</accession>
<dbReference type="EMBL" id="AWWV01011425">
    <property type="protein sequence ID" value="OMO72410.1"/>
    <property type="molecule type" value="Genomic_DNA"/>
</dbReference>
<keyword evidence="3" id="KW-1185">Reference proteome</keyword>
<dbReference type="Proteomes" id="UP000188268">
    <property type="component" value="Unassembled WGS sequence"/>
</dbReference>
<evidence type="ECO:0000313" key="2">
    <source>
        <dbReference type="EMBL" id="OMO72410.1"/>
    </source>
</evidence>
<evidence type="ECO:0000259" key="1">
    <source>
        <dbReference type="Pfam" id="PF08387"/>
    </source>
</evidence>
<dbReference type="OrthoDB" id="613853at2759"/>
<dbReference type="Gramene" id="OMO72410">
    <property type="protein sequence ID" value="OMO72410"/>
    <property type="gene ID" value="CCACVL1_17819"/>
</dbReference>
<gene>
    <name evidence="2" type="ORF">CCACVL1_17819</name>
</gene>
<dbReference type="InterPro" id="IPR006566">
    <property type="entry name" value="FBD"/>
</dbReference>
<reference evidence="2 3" key="1">
    <citation type="submission" date="2013-09" db="EMBL/GenBank/DDBJ databases">
        <title>Corchorus capsularis genome sequencing.</title>
        <authorList>
            <person name="Alam M."/>
            <person name="Haque M.S."/>
            <person name="Islam M.S."/>
            <person name="Emdad E.M."/>
            <person name="Islam M.M."/>
            <person name="Ahmed B."/>
            <person name="Halim A."/>
            <person name="Hossen Q.M.M."/>
            <person name="Hossain M.Z."/>
            <person name="Ahmed R."/>
            <person name="Khan M.M."/>
            <person name="Islam R."/>
            <person name="Rashid M.M."/>
            <person name="Khan S.A."/>
            <person name="Rahman M.S."/>
            <person name="Alam M."/>
        </authorList>
    </citation>
    <scope>NUCLEOTIDE SEQUENCE [LARGE SCALE GENOMIC DNA]</scope>
    <source>
        <strain evidence="3">cv. CVL-1</strain>
        <tissue evidence="2">Whole seedling</tissue>
    </source>
</reference>
<organism evidence="2 3">
    <name type="scientific">Corchorus capsularis</name>
    <name type="common">Jute</name>
    <dbReference type="NCBI Taxonomy" id="210143"/>
    <lineage>
        <taxon>Eukaryota</taxon>
        <taxon>Viridiplantae</taxon>
        <taxon>Streptophyta</taxon>
        <taxon>Embryophyta</taxon>
        <taxon>Tracheophyta</taxon>
        <taxon>Spermatophyta</taxon>
        <taxon>Magnoliopsida</taxon>
        <taxon>eudicotyledons</taxon>
        <taxon>Gunneridae</taxon>
        <taxon>Pentapetalae</taxon>
        <taxon>rosids</taxon>
        <taxon>malvids</taxon>
        <taxon>Malvales</taxon>
        <taxon>Malvaceae</taxon>
        <taxon>Grewioideae</taxon>
        <taxon>Apeibeae</taxon>
        <taxon>Corchorus</taxon>
    </lineage>
</organism>